<dbReference type="InterPro" id="IPR048333">
    <property type="entry name" value="HA2_WH"/>
</dbReference>
<evidence type="ECO:0000313" key="12">
    <source>
        <dbReference type="Proteomes" id="UP001153321"/>
    </source>
</evidence>
<dbReference type="FunFam" id="1.20.120.1080:FF:000002">
    <property type="entry name" value="Putative ATP-dependent RNA helicase DHX36"/>
    <property type="match status" value="1"/>
</dbReference>
<dbReference type="InterPro" id="IPR007502">
    <property type="entry name" value="Helicase-assoc_dom"/>
</dbReference>
<dbReference type="FunFam" id="3.40.50.300:FF:000526">
    <property type="entry name" value="DExH-box ATP-dependent RNA helicase DExH3"/>
    <property type="match status" value="1"/>
</dbReference>
<dbReference type="Gene3D" id="3.90.226.10">
    <property type="entry name" value="2-enoyl-CoA Hydratase, Chain A, domain 1"/>
    <property type="match status" value="2"/>
</dbReference>
<keyword evidence="2" id="KW-0547">Nucleotide-binding</keyword>
<organism evidence="11 12">
    <name type="scientific">Spodoptera littoralis</name>
    <name type="common">Egyptian cotton leafworm</name>
    <dbReference type="NCBI Taxonomy" id="7109"/>
    <lineage>
        <taxon>Eukaryota</taxon>
        <taxon>Metazoa</taxon>
        <taxon>Ecdysozoa</taxon>
        <taxon>Arthropoda</taxon>
        <taxon>Hexapoda</taxon>
        <taxon>Insecta</taxon>
        <taxon>Pterygota</taxon>
        <taxon>Neoptera</taxon>
        <taxon>Endopterygota</taxon>
        <taxon>Lepidoptera</taxon>
        <taxon>Glossata</taxon>
        <taxon>Ditrysia</taxon>
        <taxon>Noctuoidea</taxon>
        <taxon>Noctuidae</taxon>
        <taxon>Amphipyrinae</taxon>
        <taxon>Spodoptera</taxon>
    </lineage>
</organism>
<dbReference type="PROSITE" id="PS51192">
    <property type="entry name" value="HELICASE_ATP_BIND_1"/>
    <property type="match status" value="1"/>
</dbReference>
<keyword evidence="12" id="KW-1185">Reference proteome</keyword>
<dbReference type="EC" id="3.6.4.13" evidence="1"/>
<feature type="region of interest" description="Disordered" evidence="8">
    <location>
        <begin position="99"/>
        <end position="127"/>
    </location>
</feature>
<dbReference type="InterPro" id="IPR029045">
    <property type="entry name" value="ClpP/crotonase-like_dom_sf"/>
</dbReference>
<evidence type="ECO:0000256" key="4">
    <source>
        <dbReference type="ARBA" id="ARBA00022806"/>
    </source>
</evidence>
<dbReference type="SMART" id="SM00847">
    <property type="entry name" value="HA2"/>
    <property type="match status" value="1"/>
</dbReference>
<keyword evidence="3" id="KW-0378">Hydrolase</keyword>
<feature type="domain" description="Helicase ATP-binding" evidence="9">
    <location>
        <begin position="255"/>
        <end position="423"/>
    </location>
</feature>
<dbReference type="PROSITE" id="PS00690">
    <property type="entry name" value="DEAH_ATP_HELICASE"/>
    <property type="match status" value="1"/>
</dbReference>
<evidence type="ECO:0000256" key="2">
    <source>
        <dbReference type="ARBA" id="ARBA00022741"/>
    </source>
</evidence>
<sequence>MSRRSNWNRASYKNQNRGGRPHGLRGKDIGLYYRDLQRNKNKNMDLDYMINLSVPPAVLTSLQKNIQSIKKIANEHNIHVPPPKRLNFVTIKKDDKYEHRYDRTSSYPAHKNKYSDQSTPLEAPSTSWDYNMQVDDVKESKAKEAKVGSSCEEDLNTDPQKAKSSLSSDERQPGPLRGAGDYKYGYEDIITGTFEEKLEKCLKDGVIIAMNNPTIQALNESYYENYKTMIQSDNYIKMKTFRERLPTYKKTKELLEIFHNNQVVVISGETGCGKSTQIPQIILDNAIVNKKGANVHILVTQPRRIAASSLAMRVAEERSEKVGTSIGYAVRLEVVDQRPRGSIKFCTTGVLLAELEINQGLTNYSHVILDEVHERDCDIDISMLMLKQVLKQRKDLKLILMSATIDADRLRSYFDDCPMMHIEGLAYPVKDIYLEDILQMTRYIPSFDQDTRAAHKGQRQKWKRKEQEMERDIQYKAEIAPWLESVKKQLPREVSTVLKDARIEDLNINIIYELLLYICKGEPGAVLIFLPGIGDITNLLKMIETSNNFPKSRFDIYPLHSKLPSLEQHKIFQRPPDFVRKIILATNIAETSITIDDIVYVIDCGKIKYSGLNIEDNIPTLRTEWVAQANLRQRRGRAGRCQPGICYHLVTSFRASQLAERLLPEIQRNSLLEPVLAIKKLRLGKASLALSKMPSPPAETTVERAVKRLSQIGALDNDEKLTPLGWHLARLPVHPAAGKLLLLGTLFGCLNRAASVAAVWGFKDPFQLVIGKEKEVDEAKRTLALGEPSDHVAISEAVIQFEHCRTYHEKRNFAYENFLSRHTLELLSDMKRQFADNLKQMGFLRNADIKSPWENRNMDNLSLFKAIVAASLYPNIATVKWKKINARKRFLDPRLKVRTPEDGSVSLHPSSVMAFKSYPPGRGYPLAPVCDSPGATWLVYWLKQRSSDLFLFDVTLIYTLPFLFFGELAITEAPDPSNYCILISNIKVSCNKTTMDLLWELRSLLDQVLAAKISSSNINTASGNVFENQVLDAVMELITAEDECLDFISDNDSESDRSEYDSRRNSLSLEMMSNLIEAINSNKDDKSLRAIVLSAKGNVFSAGHNLKELQANTGVDQHKLIFSKASELMKSIIQSPVPVIAKPANRSAERVLVTITLYEKETRTKASGYFQPTSKKGGGSQFDPANFGIFCSTPGIAVGRCVPKSRATYMLFTGEPITAQEAYESGLVTKVVPASQLDEEVNKIIEKIKHKSRSVIALGKEFFYKQIDLSLMDAYKLGEDIMVQNINSNDGQEGIKSFVEKRKAVWTHE</sequence>
<dbReference type="CDD" id="cd06558">
    <property type="entry name" value="crotonase-like"/>
    <property type="match status" value="1"/>
</dbReference>
<dbReference type="SUPFAM" id="SSF52540">
    <property type="entry name" value="P-loop containing nucleoside triphosphate hydrolases"/>
    <property type="match status" value="1"/>
</dbReference>
<evidence type="ECO:0000259" key="10">
    <source>
        <dbReference type="PROSITE" id="PS51194"/>
    </source>
</evidence>
<dbReference type="InterPro" id="IPR001650">
    <property type="entry name" value="Helicase_C-like"/>
</dbReference>
<dbReference type="EMBL" id="LR824550">
    <property type="protein sequence ID" value="CAH1639182.1"/>
    <property type="molecule type" value="Genomic_DNA"/>
</dbReference>
<feature type="domain" description="Helicase C-terminal" evidence="10">
    <location>
        <begin position="510"/>
        <end position="682"/>
    </location>
</feature>
<dbReference type="InterPro" id="IPR014748">
    <property type="entry name" value="Enoyl-CoA_hydra_C"/>
</dbReference>
<keyword evidence="6" id="KW-0694">RNA-binding</keyword>
<dbReference type="InterPro" id="IPR002464">
    <property type="entry name" value="DNA/RNA_helicase_DEAH_CS"/>
</dbReference>
<dbReference type="Pfam" id="PF04408">
    <property type="entry name" value="WHD_HA2"/>
    <property type="match status" value="1"/>
</dbReference>
<evidence type="ECO:0000259" key="9">
    <source>
        <dbReference type="PROSITE" id="PS51192"/>
    </source>
</evidence>
<dbReference type="CDD" id="cd18791">
    <property type="entry name" value="SF2_C_RHA"/>
    <property type="match status" value="1"/>
</dbReference>
<feature type="region of interest" description="Disordered" evidence="8">
    <location>
        <begin position="1"/>
        <end position="26"/>
    </location>
</feature>
<evidence type="ECO:0000256" key="3">
    <source>
        <dbReference type="ARBA" id="ARBA00022801"/>
    </source>
</evidence>
<name>A0A9P0I3M6_SPOLI</name>
<dbReference type="InterPro" id="IPR014001">
    <property type="entry name" value="Helicase_ATP-bd"/>
</dbReference>
<dbReference type="Pfam" id="PF00378">
    <property type="entry name" value="ECH_1"/>
    <property type="match status" value="2"/>
</dbReference>
<dbReference type="SMART" id="SM00490">
    <property type="entry name" value="HELICc"/>
    <property type="match status" value="1"/>
</dbReference>
<feature type="region of interest" description="Disordered" evidence="8">
    <location>
        <begin position="139"/>
        <end position="179"/>
    </location>
</feature>
<dbReference type="PROSITE" id="PS51194">
    <property type="entry name" value="HELICASE_CTER"/>
    <property type="match status" value="1"/>
</dbReference>
<dbReference type="Pfam" id="PF00271">
    <property type="entry name" value="Helicase_C"/>
    <property type="match status" value="1"/>
</dbReference>
<comment type="similarity">
    <text evidence="7">Belongs to the DExH box helicase family.</text>
</comment>
<dbReference type="Gene3D" id="1.20.120.1080">
    <property type="match status" value="1"/>
</dbReference>
<keyword evidence="5" id="KW-0067">ATP-binding</keyword>
<dbReference type="Proteomes" id="UP001153321">
    <property type="component" value="Chromosome 19"/>
</dbReference>
<accession>A0A9P0I3M6</accession>
<protein>
    <recommendedName>
        <fullName evidence="1">RNA helicase</fullName>
        <ecNumber evidence="1">3.6.4.13</ecNumber>
    </recommendedName>
</protein>
<dbReference type="Gene3D" id="3.40.50.300">
    <property type="entry name" value="P-loop containing nucleotide triphosphate hydrolases"/>
    <property type="match status" value="2"/>
</dbReference>
<evidence type="ECO:0000256" key="7">
    <source>
        <dbReference type="ARBA" id="ARBA00060772"/>
    </source>
</evidence>
<evidence type="ECO:0000313" key="11">
    <source>
        <dbReference type="EMBL" id="CAH1639182.1"/>
    </source>
</evidence>
<dbReference type="GO" id="GO:0003724">
    <property type="term" value="F:RNA helicase activity"/>
    <property type="evidence" value="ECO:0007669"/>
    <property type="project" value="UniProtKB-EC"/>
</dbReference>
<dbReference type="InterPro" id="IPR027417">
    <property type="entry name" value="P-loop_NTPase"/>
</dbReference>
<reference evidence="11" key="1">
    <citation type="submission" date="2022-02" db="EMBL/GenBank/DDBJ databases">
        <authorList>
            <person name="King R."/>
        </authorList>
    </citation>
    <scope>NUCLEOTIDE SEQUENCE</scope>
</reference>
<dbReference type="Pfam" id="PF00270">
    <property type="entry name" value="DEAD"/>
    <property type="match status" value="1"/>
</dbReference>
<dbReference type="SUPFAM" id="SSF52096">
    <property type="entry name" value="ClpP/crotonase"/>
    <property type="match status" value="2"/>
</dbReference>
<keyword evidence="4" id="KW-0347">Helicase</keyword>
<feature type="compositionally biased region" description="Polar residues" evidence="8">
    <location>
        <begin position="115"/>
        <end position="127"/>
    </location>
</feature>
<dbReference type="PANTHER" id="PTHR18934">
    <property type="entry name" value="ATP-DEPENDENT RNA HELICASE"/>
    <property type="match status" value="1"/>
</dbReference>
<dbReference type="Gene3D" id="1.10.12.10">
    <property type="entry name" value="Lyase 2-enoyl-coa Hydratase, Chain A, domain 2"/>
    <property type="match status" value="1"/>
</dbReference>
<proteinExistence type="inferred from homology"/>
<evidence type="ECO:0000256" key="8">
    <source>
        <dbReference type="SAM" id="MobiDB-lite"/>
    </source>
</evidence>
<dbReference type="GO" id="GO:0005737">
    <property type="term" value="C:cytoplasm"/>
    <property type="evidence" value="ECO:0007669"/>
    <property type="project" value="TreeGrafter"/>
</dbReference>
<dbReference type="GO" id="GO:0003678">
    <property type="term" value="F:DNA helicase activity"/>
    <property type="evidence" value="ECO:0007669"/>
    <property type="project" value="TreeGrafter"/>
</dbReference>
<dbReference type="CDD" id="cd17917">
    <property type="entry name" value="DEXHc_RHA-like"/>
    <property type="match status" value="1"/>
</dbReference>
<dbReference type="InterPro" id="IPR001753">
    <property type="entry name" value="Enoyl-CoA_hydra/iso"/>
</dbReference>
<feature type="compositionally biased region" description="Polar residues" evidence="8">
    <location>
        <begin position="1"/>
        <end position="17"/>
    </location>
</feature>
<feature type="compositionally biased region" description="Polar residues" evidence="8">
    <location>
        <begin position="157"/>
        <end position="167"/>
    </location>
</feature>
<dbReference type="InterPro" id="IPR011545">
    <property type="entry name" value="DEAD/DEAH_box_helicase_dom"/>
</dbReference>
<dbReference type="GO" id="GO:0051880">
    <property type="term" value="F:G-quadruplex DNA binding"/>
    <property type="evidence" value="ECO:0007669"/>
    <property type="project" value="TreeGrafter"/>
</dbReference>
<gene>
    <name evidence="11" type="ORF">SPLIT_LOCUS4538</name>
</gene>
<dbReference type="PANTHER" id="PTHR18934:SF237">
    <property type="entry name" value="ATP-DEPENDENT DNA_RNA HELICASE DHX36"/>
    <property type="match status" value="1"/>
</dbReference>
<evidence type="ECO:0000256" key="1">
    <source>
        <dbReference type="ARBA" id="ARBA00012552"/>
    </source>
</evidence>
<evidence type="ECO:0000256" key="6">
    <source>
        <dbReference type="ARBA" id="ARBA00022884"/>
    </source>
</evidence>
<dbReference type="GO" id="GO:0005524">
    <property type="term" value="F:ATP binding"/>
    <property type="evidence" value="ECO:0007669"/>
    <property type="project" value="UniProtKB-KW"/>
</dbReference>
<evidence type="ECO:0000256" key="5">
    <source>
        <dbReference type="ARBA" id="ARBA00022840"/>
    </source>
</evidence>
<dbReference type="SMART" id="SM00487">
    <property type="entry name" value="DEXDc"/>
    <property type="match status" value="1"/>
</dbReference>
<dbReference type="GO" id="GO:0002151">
    <property type="term" value="F:G-quadruplex RNA binding"/>
    <property type="evidence" value="ECO:0007669"/>
    <property type="project" value="TreeGrafter"/>
</dbReference>
<dbReference type="GO" id="GO:0016787">
    <property type="term" value="F:hydrolase activity"/>
    <property type="evidence" value="ECO:0007669"/>
    <property type="project" value="UniProtKB-KW"/>
</dbReference>
<dbReference type="GO" id="GO:0005634">
    <property type="term" value="C:nucleus"/>
    <property type="evidence" value="ECO:0007669"/>
    <property type="project" value="TreeGrafter"/>
</dbReference>